<gene>
    <name evidence="9" type="ORF">B7G68_06210</name>
</gene>
<evidence type="ECO:0000256" key="7">
    <source>
        <dbReference type="ARBA" id="ARBA00022840"/>
    </source>
</evidence>
<keyword evidence="3" id="KW-0597">Phosphoprotein</keyword>
<keyword evidence="5" id="KW-0547">Nucleotide-binding</keyword>
<evidence type="ECO:0000256" key="4">
    <source>
        <dbReference type="ARBA" id="ARBA00022679"/>
    </source>
</evidence>
<evidence type="ECO:0000256" key="6">
    <source>
        <dbReference type="ARBA" id="ARBA00022777"/>
    </source>
</evidence>
<evidence type="ECO:0000313" key="9">
    <source>
        <dbReference type="EMBL" id="AVQ01483.1"/>
    </source>
</evidence>
<sequence length="337" mass="37418">MPKSIDKFDWAQTPLGSKESWPAALKTTYDIIMGTDFAACATWGPEQTLIYNAAYIPFLGARHPEALGRPIHEVWSDVWDDIAPLIQKARAGERVYMENMHLVMTRNGSPEDTYWTFSYSPLRDGDRVEGIIDIAIETTGQVVLERERALVMGETTHRLKNTLALVQAIAQQTLRDVPDRERVQAFDDRLHALASAHDVLLQHEWNGADLQGLVETALGRLVDRARFHVEGPQLVVKAPIAQNVSLLIHELATNAIKYGALTRADGRVLVRWTREDGAVFMEWRERGGPPATAPKRKGFGSRLVGLGLTGNGGVERDFGPEGLTVRLTAPVESLLEI</sequence>
<evidence type="ECO:0000256" key="1">
    <source>
        <dbReference type="ARBA" id="ARBA00000085"/>
    </source>
</evidence>
<evidence type="ECO:0000256" key="5">
    <source>
        <dbReference type="ARBA" id="ARBA00022741"/>
    </source>
</evidence>
<dbReference type="Pfam" id="PF08448">
    <property type="entry name" value="PAS_4"/>
    <property type="match status" value="1"/>
</dbReference>
<dbReference type="Proteomes" id="UP000240527">
    <property type="component" value="Chromosome"/>
</dbReference>
<dbReference type="SUPFAM" id="SSF55785">
    <property type="entry name" value="PYP-like sensor domain (PAS domain)"/>
    <property type="match status" value="1"/>
</dbReference>
<dbReference type="InterPro" id="IPR013656">
    <property type="entry name" value="PAS_4"/>
</dbReference>
<keyword evidence="10" id="KW-1185">Reference proteome</keyword>
<organism evidence="9 10">
    <name type="scientific">Caulobacter segnis</name>
    <dbReference type="NCBI Taxonomy" id="88688"/>
    <lineage>
        <taxon>Bacteria</taxon>
        <taxon>Pseudomonadati</taxon>
        <taxon>Pseudomonadota</taxon>
        <taxon>Alphaproteobacteria</taxon>
        <taxon>Caulobacterales</taxon>
        <taxon>Caulobacteraceae</taxon>
        <taxon>Caulobacter</taxon>
    </lineage>
</organism>
<dbReference type="GO" id="GO:0016301">
    <property type="term" value="F:kinase activity"/>
    <property type="evidence" value="ECO:0007669"/>
    <property type="project" value="UniProtKB-KW"/>
</dbReference>
<evidence type="ECO:0000256" key="3">
    <source>
        <dbReference type="ARBA" id="ARBA00022553"/>
    </source>
</evidence>
<comment type="catalytic activity">
    <reaction evidence="1">
        <text>ATP + protein L-histidine = ADP + protein N-phospho-L-histidine.</text>
        <dbReference type="EC" id="2.7.13.3"/>
    </reaction>
</comment>
<dbReference type="InterPro" id="IPR036890">
    <property type="entry name" value="HATPase_C_sf"/>
</dbReference>
<accession>A0ABM6TEE8</accession>
<dbReference type="InterPro" id="IPR035965">
    <property type="entry name" value="PAS-like_dom_sf"/>
</dbReference>
<dbReference type="InterPro" id="IPR011102">
    <property type="entry name" value="Sig_transdc_His_kinase_HWE"/>
</dbReference>
<dbReference type="EMBL" id="CP027850">
    <property type="protein sequence ID" value="AVQ01483.1"/>
    <property type="molecule type" value="Genomic_DNA"/>
</dbReference>
<evidence type="ECO:0000313" key="10">
    <source>
        <dbReference type="Proteomes" id="UP000240527"/>
    </source>
</evidence>
<feature type="domain" description="Signal transduction histidine kinase HWE region" evidence="8">
    <location>
        <begin position="154"/>
        <end position="233"/>
    </location>
</feature>
<name>A0ABM6TEE8_9CAUL</name>
<dbReference type="EC" id="2.7.13.3" evidence="2"/>
<evidence type="ECO:0000256" key="2">
    <source>
        <dbReference type="ARBA" id="ARBA00012438"/>
    </source>
</evidence>
<reference evidence="9 10" key="1">
    <citation type="journal article" date="2015" name="Biotechnol. Bioeng.">
        <title>Genome sequence and phenotypic characterization of Caulobacter segnis.</title>
        <authorList>
            <person name="Patel S."/>
            <person name="Fletcher B."/>
            <person name="Scott D.C."/>
            <person name="Ely B."/>
        </authorList>
    </citation>
    <scope>NUCLEOTIDE SEQUENCE [LARGE SCALE GENOMIC DNA]</scope>
    <source>
        <strain evidence="9 10">TK0059</strain>
    </source>
</reference>
<dbReference type="Gene3D" id="3.30.565.10">
    <property type="entry name" value="Histidine kinase-like ATPase, C-terminal domain"/>
    <property type="match status" value="1"/>
</dbReference>
<protein>
    <recommendedName>
        <fullName evidence="2">histidine kinase</fullName>
        <ecNumber evidence="2">2.7.13.3</ecNumber>
    </recommendedName>
</protein>
<keyword evidence="6 9" id="KW-0418">Kinase</keyword>
<dbReference type="Gene3D" id="3.30.450.20">
    <property type="entry name" value="PAS domain"/>
    <property type="match status" value="1"/>
</dbReference>
<keyword evidence="4" id="KW-0808">Transferase</keyword>
<dbReference type="PANTHER" id="PTHR41523:SF7">
    <property type="entry name" value="HISTIDINE KINASE"/>
    <property type="match status" value="1"/>
</dbReference>
<dbReference type="SMART" id="SM00911">
    <property type="entry name" value="HWE_HK"/>
    <property type="match status" value="1"/>
</dbReference>
<evidence type="ECO:0000259" key="8">
    <source>
        <dbReference type="SMART" id="SM00911"/>
    </source>
</evidence>
<dbReference type="PANTHER" id="PTHR41523">
    <property type="entry name" value="TWO-COMPONENT SYSTEM SENSOR PROTEIN"/>
    <property type="match status" value="1"/>
</dbReference>
<dbReference type="SUPFAM" id="SSF55874">
    <property type="entry name" value="ATPase domain of HSP90 chaperone/DNA topoisomerase II/histidine kinase"/>
    <property type="match status" value="1"/>
</dbReference>
<dbReference type="Pfam" id="PF07536">
    <property type="entry name" value="HWE_HK"/>
    <property type="match status" value="1"/>
</dbReference>
<keyword evidence="7" id="KW-0067">ATP-binding</keyword>
<proteinExistence type="predicted"/>